<name>A0A5B0PEN6_PUCGR</name>
<proteinExistence type="predicted"/>
<dbReference type="AlphaFoldDB" id="A0A5B0PEN6"/>
<sequence>MESVRSLENIKAFLLGPTSKDDIILTISDDARDLNYLVHSHVQTSHLRRPSVMSDRLNTKTENRSNHMPHNQSRPSVSRPKWPTGNGPSFSFGQSWARAGSGLAKPHGNEAILYLYGGIQMSNIN</sequence>
<protein>
    <submittedName>
        <fullName evidence="2">Uncharacterized protein</fullName>
    </submittedName>
</protein>
<gene>
    <name evidence="2" type="ORF">PGTUg99_021494</name>
</gene>
<comment type="caution">
    <text evidence="2">The sequence shown here is derived from an EMBL/GenBank/DDBJ whole genome shotgun (WGS) entry which is preliminary data.</text>
</comment>
<feature type="region of interest" description="Disordered" evidence="1">
    <location>
        <begin position="44"/>
        <end position="86"/>
    </location>
</feature>
<organism evidence="2 3">
    <name type="scientific">Puccinia graminis f. sp. tritici</name>
    <dbReference type="NCBI Taxonomy" id="56615"/>
    <lineage>
        <taxon>Eukaryota</taxon>
        <taxon>Fungi</taxon>
        <taxon>Dikarya</taxon>
        <taxon>Basidiomycota</taxon>
        <taxon>Pucciniomycotina</taxon>
        <taxon>Pucciniomycetes</taxon>
        <taxon>Pucciniales</taxon>
        <taxon>Pucciniaceae</taxon>
        <taxon>Puccinia</taxon>
    </lineage>
</organism>
<dbReference type="EMBL" id="VDEP01000342">
    <property type="protein sequence ID" value="KAA1099202.1"/>
    <property type="molecule type" value="Genomic_DNA"/>
</dbReference>
<feature type="compositionally biased region" description="Polar residues" evidence="1">
    <location>
        <begin position="66"/>
        <end position="76"/>
    </location>
</feature>
<reference evidence="2 3" key="1">
    <citation type="submission" date="2019-05" db="EMBL/GenBank/DDBJ databases">
        <title>Emergence of the Ug99 lineage of the wheat stem rust pathogen through somatic hybridization.</title>
        <authorList>
            <person name="Li F."/>
            <person name="Upadhyaya N.M."/>
            <person name="Sperschneider J."/>
            <person name="Matny O."/>
            <person name="Nguyen-Phuc H."/>
            <person name="Mago R."/>
            <person name="Raley C."/>
            <person name="Miller M.E."/>
            <person name="Silverstein K.A.T."/>
            <person name="Henningsen E."/>
            <person name="Hirsch C.D."/>
            <person name="Visser B."/>
            <person name="Pretorius Z.A."/>
            <person name="Steffenson B.J."/>
            <person name="Schwessinger B."/>
            <person name="Dodds P.N."/>
            <person name="Figueroa M."/>
        </authorList>
    </citation>
    <scope>NUCLEOTIDE SEQUENCE [LARGE SCALE GENOMIC DNA]</scope>
    <source>
        <strain evidence="2 3">Ug99</strain>
    </source>
</reference>
<evidence type="ECO:0000313" key="2">
    <source>
        <dbReference type="EMBL" id="KAA1099202.1"/>
    </source>
</evidence>
<evidence type="ECO:0000256" key="1">
    <source>
        <dbReference type="SAM" id="MobiDB-lite"/>
    </source>
</evidence>
<accession>A0A5B0PEN6</accession>
<dbReference type="Proteomes" id="UP000325313">
    <property type="component" value="Unassembled WGS sequence"/>
</dbReference>
<evidence type="ECO:0000313" key="3">
    <source>
        <dbReference type="Proteomes" id="UP000325313"/>
    </source>
</evidence>